<comment type="caution">
    <text evidence="2">The sequence shown here is derived from an EMBL/GenBank/DDBJ whole genome shotgun (WGS) entry which is preliminary data.</text>
</comment>
<keyword evidence="3" id="KW-1185">Reference proteome</keyword>
<keyword evidence="1" id="KW-1133">Transmembrane helix</keyword>
<protein>
    <submittedName>
        <fullName evidence="2">Uncharacterized protein</fullName>
    </submittedName>
</protein>
<dbReference type="AlphaFoldDB" id="A0A0V7ZE13"/>
<keyword evidence="1" id="KW-0812">Transmembrane</keyword>
<organism evidence="2 3">
    <name type="scientific">Mastigocoleus testarum BC008</name>
    <dbReference type="NCBI Taxonomy" id="371196"/>
    <lineage>
        <taxon>Bacteria</taxon>
        <taxon>Bacillati</taxon>
        <taxon>Cyanobacteriota</taxon>
        <taxon>Cyanophyceae</taxon>
        <taxon>Nostocales</taxon>
        <taxon>Hapalosiphonaceae</taxon>
        <taxon>Mastigocoleus</taxon>
    </lineage>
</organism>
<reference evidence="2 3" key="1">
    <citation type="journal article" date="2015" name="Genome Announc.">
        <title>Draft Genome of the Euendolithic (true boring) Cyanobacterium Mastigocoleus testarum strain BC008.</title>
        <authorList>
            <person name="Guida B.S."/>
            <person name="Garcia-Pichel F."/>
        </authorList>
    </citation>
    <scope>NUCLEOTIDE SEQUENCE [LARGE SCALE GENOMIC DNA]</scope>
    <source>
        <strain evidence="2 3">BC008</strain>
    </source>
</reference>
<evidence type="ECO:0000256" key="1">
    <source>
        <dbReference type="SAM" id="Phobius"/>
    </source>
</evidence>
<keyword evidence="1" id="KW-0472">Membrane</keyword>
<evidence type="ECO:0000313" key="2">
    <source>
        <dbReference type="EMBL" id="KST62707.1"/>
    </source>
</evidence>
<sequence>MKYMKSNISKKKFISAIVGVIILTESRPLLAHDKRLHIRNKPSKAKIEDKSTEDIPQEVIPKLKIQEKPLSSSQTKINITQKEKNFNSVIRSEINNINFLPQPEELIFLLLFAVPISLFSIKRWIYR</sequence>
<dbReference type="Proteomes" id="UP000053372">
    <property type="component" value="Unassembled WGS sequence"/>
</dbReference>
<evidence type="ECO:0000313" key="3">
    <source>
        <dbReference type="Proteomes" id="UP000053372"/>
    </source>
</evidence>
<accession>A0A0V7ZE13</accession>
<gene>
    <name evidence="2" type="ORF">BC008_38430</name>
</gene>
<feature type="transmembrane region" description="Helical" evidence="1">
    <location>
        <begin position="106"/>
        <end position="125"/>
    </location>
</feature>
<name>A0A0V7ZE13_9CYAN</name>
<proteinExistence type="predicted"/>
<dbReference type="EMBL" id="LMTZ01000151">
    <property type="protein sequence ID" value="KST62707.1"/>
    <property type="molecule type" value="Genomic_DNA"/>
</dbReference>